<accession>A0AAX2J344</accession>
<reference evidence="3 4" key="1">
    <citation type="submission" date="2018-06" db="EMBL/GenBank/DDBJ databases">
        <authorList>
            <consortium name="Pathogen Informatics"/>
            <person name="Doyle S."/>
        </authorList>
    </citation>
    <scope>NUCLEOTIDE SEQUENCE [LARGE SCALE GENOMIC DNA]</scope>
    <source>
        <strain evidence="3 4">NCTC10529</strain>
    </source>
</reference>
<sequence>MKKFALGLLVLAMSQVTLAANSTTATHQVRVQMGAYQNQAGAQQQVASAALLGVRAQIQQITTAQGVVMYRVRSEPMTRAQAETAIKRLQQEKIEAFITNQ</sequence>
<keyword evidence="3" id="KW-0132">Cell division</keyword>
<organism evidence="3 4">
    <name type="scientific">Kingella kingae</name>
    <dbReference type="NCBI Taxonomy" id="504"/>
    <lineage>
        <taxon>Bacteria</taxon>
        <taxon>Pseudomonadati</taxon>
        <taxon>Pseudomonadota</taxon>
        <taxon>Betaproteobacteria</taxon>
        <taxon>Neisseriales</taxon>
        <taxon>Neisseriaceae</taxon>
        <taxon>Kingella</taxon>
    </lineage>
</organism>
<evidence type="ECO:0000259" key="2">
    <source>
        <dbReference type="PROSITE" id="PS51724"/>
    </source>
</evidence>
<evidence type="ECO:0000313" key="3">
    <source>
        <dbReference type="EMBL" id="SQH24497.1"/>
    </source>
</evidence>
<dbReference type="PROSITE" id="PS51724">
    <property type="entry name" value="SPOR"/>
    <property type="match status" value="1"/>
</dbReference>
<dbReference type="EMBL" id="LS483426">
    <property type="protein sequence ID" value="SQH24497.1"/>
    <property type="molecule type" value="Genomic_DNA"/>
</dbReference>
<dbReference type="Gene3D" id="3.30.70.1070">
    <property type="entry name" value="Sporulation related repeat"/>
    <property type="match status" value="1"/>
</dbReference>
<evidence type="ECO:0000256" key="1">
    <source>
        <dbReference type="SAM" id="SignalP"/>
    </source>
</evidence>
<proteinExistence type="predicted"/>
<dbReference type="InterPro" id="IPR007730">
    <property type="entry name" value="SPOR-like_dom"/>
</dbReference>
<feature type="chain" id="PRO_5043567465" evidence="1">
    <location>
        <begin position="20"/>
        <end position="101"/>
    </location>
</feature>
<gene>
    <name evidence="3" type="ORF">NCTC10529_00683</name>
</gene>
<dbReference type="GO" id="GO:0051301">
    <property type="term" value="P:cell division"/>
    <property type="evidence" value="ECO:0007669"/>
    <property type="project" value="UniProtKB-KW"/>
</dbReference>
<keyword evidence="3" id="KW-0131">Cell cycle</keyword>
<protein>
    <submittedName>
        <fullName evidence="3">Cell division protein FtsN</fullName>
    </submittedName>
</protein>
<dbReference type="Proteomes" id="UP000248598">
    <property type="component" value="Chromosome 1"/>
</dbReference>
<dbReference type="AlphaFoldDB" id="A0AAX2J344"/>
<evidence type="ECO:0000313" key="4">
    <source>
        <dbReference type="Proteomes" id="UP000248598"/>
    </source>
</evidence>
<feature type="domain" description="SPOR" evidence="2">
    <location>
        <begin position="23"/>
        <end position="101"/>
    </location>
</feature>
<dbReference type="Pfam" id="PF05036">
    <property type="entry name" value="SPOR"/>
    <property type="match status" value="1"/>
</dbReference>
<keyword evidence="1" id="KW-0732">Signal</keyword>
<name>A0AAX2J344_KINKI</name>
<dbReference type="GeneID" id="93261994"/>
<dbReference type="SUPFAM" id="SSF110997">
    <property type="entry name" value="Sporulation related repeat"/>
    <property type="match status" value="1"/>
</dbReference>
<feature type="signal peptide" evidence="1">
    <location>
        <begin position="1"/>
        <end position="19"/>
    </location>
</feature>
<dbReference type="RefSeq" id="WP_003788712.1">
    <property type="nucleotide sequence ID" value="NZ_CP091518.1"/>
</dbReference>
<dbReference type="InterPro" id="IPR036680">
    <property type="entry name" value="SPOR-like_sf"/>
</dbReference>
<dbReference type="GO" id="GO:0042834">
    <property type="term" value="F:peptidoglycan binding"/>
    <property type="evidence" value="ECO:0007669"/>
    <property type="project" value="InterPro"/>
</dbReference>